<proteinExistence type="predicted"/>
<dbReference type="RefSeq" id="WP_343050192.1">
    <property type="nucleotide sequence ID" value="NZ_BAABFH010000001.1"/>
</dbReference>
<keyword evidence="5" id="KW-1185">Reference proteome</keyword>
<accession>A0A853ANH8</accession>
<evidence type="ECO:0000313" key="5">
    <source>
        <dbReference type="Proteomes" id="UP000587002"/>
    </source>
</evidence>
<evidence type="ECO:0000313" key="4">
    <source>
        <dbReference type="EMBL" id="NYI84729.1"/>
    </source>
</evidence>
<name>A0A853ANH8_9PSEU</name>
<evidence type="ECO:0000256" key="1">
    <source>
        <dbReference type="ARBA" id="ARBA00001974"/>
    </source>
</evidence>
<comment type="caution">
    <text evidence="4">The sequence shown here is derived from an EMBL/GenBank/DDBJ whole genome shotgun (WGS) entry which is preliminary data.</text>
</comment>
<organism evidence="4 5">
    <name type="scientific">Saccharopolyspora hordei</name>
    <dbReference type="NCBI Taxonomy" id="1838"/>
    <lineage>
        <taxon>Bacteria</taxon>
        <taxon>Bacillati</taxon>
        <taxon>Actinomycetota</taxon>
        <taxon>Actinomycetes</taxon>
        <taxon>Pseudonocardiales</taxon>
        <taxon>Pseudonocardiaceae</taxon>
        <taxon>Saccharopolyspora</taxon>
    </lineage>
</organism>
<keyword evidence="2" id="KW-0560">Oxidoreductase</keyword>
<dbReference type="Gene3D" id="3.50.50.60">
    <property type="entry name" value="FAD/NAD(P)-binding domain"/>
    <property type="match status" value="1"/>
</dbReference>
<evidence type="ECO:0000256" key="2">
    <source>
        <dbReference type="ARBA" id="ARBA00023002"/>
    </source>
</evidence>
<dbReference type="InterPro" id="IPR002937">
    <property type="entry name" value="Amino_oxidase"/>
</dbReference>
<dbReference type="PANTHER" id="PTHR42923">
    <property type="entry name" value="PROTOPORPHYRINOGEN OXIDASE"/>
    <property type="match status" value="1"/>
</dbReference>
<dbReference type="EMBL" id="JACCFJ010000001">
    <property type="protein sequence ID" value="NYI84729.1"/>
    <property type="molecule type" value="Genomic_DNA"/>
</dbReference>
<reference evidence="4 5" key="1">
    <citation type="submission" date="2020-07" db="EMBL/GenBank/DDBJ databases">
        <title>Sequencing the genomes of 1000 actinobacteria strains.</title>
        <authorList>
            <person name="Klenk H.-P."/>
        </authorList>
    </citation>
    <scope>NUCLEOTIDE SEQUENCE [LARGE SCALE GENOMIC DNA]</scope>
    <source>
        <strain evidence="4 5">DSM 44065</strain>
    </source>
</reference>
<feature type="domain" description="Amine oxidase" evidence="3">
    <location>
        <begin position="13"/>
        <end position="439"/>
    </location>
</feature>
<dbReference type="SUPFAM" id="SSF51905">
    <property type="entry name" value="FAD/NAD(P)-binding domain"/>
    <property type="match status" value="1"/>
</dbReference>
<dbReference type="NCBIfam" id="TIGR03467">
    <property type="entry name" value="HpnE"/>
    <property type="match status" value="1"/>
</dbReference>
<gene>
    <name evidence="4" type="ORF">HNR68_003359</name>
</gene>
<dbReference type="InterPro" id="IPR050464">
    <property type="entry name" value="Zeta_carotene_desat/Oxidored"/>
</dbReference>
<dbReference type="InterPro" id="IPR017830">
    <property type="entry name" value="SQase_HpnE"/>
</dbReference>
<dbReference type="PANTHER" id="PTHR42923:SF47">
    <property type="entry name" value="BLR3003 PROTEIN"/>
    <property type="match status" value="1"/>
</dbReference>
<dbReference type="PRINTS" id="PR00757">
    <property type="entry name" value="AMINEOXDASEF"/>
</dbReference>
<dbReference type="Pfam" id="PF01593">
    <property type="entry name" value="Amino_oxidase"/>
    <property type="match status" value="1"/>
</dbReference>
<dbReference type="InterPro" id="IPR001613">
    <property type="entry name" value="Flavin_amine_oxidase"/>
</dbReference>
<protein>
    <submittedName>
        <fullName evidence="4">Squalene-associated FAD-dependent desaturase</fullName>
    </submittedName>
</protein>
<dbReference type="AlphaFoldDB" id="A0A853ANH8"/>
<sequence length="453" mass="48592">MNRGRVVVVGGGLAGVTAALDLAEAGFAVQLLETRSRLGGATYSFQRGELVVDTGQHVFLRCYTAYRDLLRRIGAQDMVSLQRRFEVPVLSPGGRGALLRRWDLPAPGHLLPVLLGYRQLSARQRARVARTATALRALDPDDPALDQLSLGDWLRRHGESPRAVTALWGLLGVAALNAVPDEASMSLAAKVFRTGVLDRSDSADIGVPRAPLAQLHGEAAHRALRAAGAEVRVRCRARAVRRAGAGYRVLAKEGDRGQEFAADAVVVAVPHQAAAALLAELPVPGVAQWRRLSAAPIVNVHLHYDRPVTGLRMAAVLDSPLQWVFDRTAVAGAPRGQYLAVSLSAAHEHLDVRTADLRARFVPAVQQLFPRARQARLLDFFVTREPHATFRQAPGTAALRPDSRTPLPGLVLAGAWTGTGWPDTTEGAVRSGARAAAVVAADLHRRQSVEVTA</sequence>
<dbReference type="Proteomes" id="UP000587002">
    <property type="component" value="Unassembled WGS sequence"/>
</dbReference>
<evidence type="ECO:0000259" key="3">
    <source>
        <dbReference type="Pfam" id="PF01593"/>
    </source>
</evidence>
<dbReference type="GO" id="GO:0016491">
    <property type="term" value="F:oxidoreductase activity"/>
    <property type="evidence" value="ECO:0007669"/>
    <property type="project" value="UniProtKB-KW"/>
</dbReference>
<comment type="cofactor">
    <cofactor evidence="1">
        <name>FAD</name>
        <dbReference type="ChEBI" id="CHEBI:57692"/>
    </cofactor>
</comment>
<dbReference type="InterPro" id="IPR036188">
    <property type="entry name" value="FAD/NAD-bd_sf"/>
</dbReference>